<comment type="caution">
    <text evidence="7">The sequence shown here is derived from an EMBL/GenBank/DDBJ whole genome shotgun (WGS) entry which is preliminary data.</text>
</comment>
<feature type="binding site" evidence="4">
    <location>
        <position position="313"/>
    </location>
    <ligand>
        <name>pyridoxal 5'-phosphate</name>
        <dbReference type="ChEBI" id="CHEBI:597326"/>
    </ligand>
</feature>
<dbReference type="EC" id="3.7.1.3" evidence="4 5"/>
<comment type="catalytic activity">
    <reaction evidence="6">
        <text>3-hydroxy-L-kynurenine + H2O = 3-hydroxyanthranilate + L-alanine + H(+)</text>
        <dbReference type="Rhea" id="RHEA:25143"/>
        <dbReference type="ChEBI" id="CHEBI:15377"/>
        <dbReference type="ChEBI" id="CHEBI:15378"/>
        <dbReference type="ChEBI" id="CHEBI:36559"/>
        <dbReference type="ChEBI" id="CHEBI:57972"/>
        <dbReference type="ChEBI" id="CHEBI:58125"/>
        <dbReference type="EC" id="3.7.1.3"/>
    </reaction>
</comment>
<dbReference type="GO" id="GO:0005737">
    <property type="term" value="C:cytoplasm"/>
    <property type="evidence" value="ECO:0007669"/>
    <property type="project" value="UniProtKB-UniRule"/>
</dbReference>
<evidence type="ECO:0000313" key="7">
    <source>
        <dbReference type="EMBL" id="MBN8660803.1"/>
    </source>
</evidence>
<keyword evidence="1 4" id="KW-0662">Pyridine nucleotide biosynthesis</keyword>
<feature type="binding site" evidence="4">
    <location>
        <position position="116"/>
    </location>
    <ligand>
        <name>pyridoxal 5'-phosphate</name>
        <dbReference type="ChEBI" id="CHEBI:597326"/>
    </ligand>
</feature>
<dbReference type="Pfam" id="PF22580">
    <property type="entry name" value="KYNU_C"/>
    <property type="match status" value="1"/>
</dbReference>
<comment type="similarity">
    <text evidence="4 6">Belongs to the kynureninase family.</text>
</comment>
<dbReference type="GO" id="GO:0030170">
    <property type="term" value="F:pyridoxal phosphate binding"/>
    <property type="evidence" value="ECO:0007669"/>
    <property type="project" value="UniProtKB-UniRule"/>
</dbReference>
<dbReference type="HAMAP" id="MF_01970">
    <property type="entry name" value="Kynureninase"/>
    <property type="match status" value="1"/>
</dbReference>
<accession>A0A8J7PG42</accession>
<dbReference type="NCBIfam" id="TIGR01814">
    <property type="entry name" value="kynureninase"/>
    <property type="match status" value="1"/>
</dbReference>
<dbReference type="GO" id="GO:0097053">
    <property type="term" value="P:L-kynurenine catabolic process"/>
    <property type="evidence" value="ECO:0007669"/>
    <property type="project" value="UniProtKB-UniRule"/>
</dbReference>
<feature type="binding site" evidence="4">
    <location>
        <begin position="144"/>
        <end position="147"/>
    </location>
    <ligand>
        <name>pyridoxal 5'-phosphate</name>
        <dbReference type="ChEBI" id="CHEBI:597326"/>
    </ligand>
</feature>
<dbReference type="InterPro" id="IPR015422">
    <property type="entry name" value="PyrdxlP-dep_Trfase_small"/>
</dbReference>
<protein>
    <recommendedName>
        <fullName evidence="4 5">Kynureninase</fullName>
        <ecNumber evidence="4 5">3.7.1.3</ecNumber>
    </recommendedName>
    <alternativeName>
        <fullName evidence="4">L-kynurenine hydrolase</fullName>
    </alternativeName>
</protein>
<keyword evidence="2 4" id="KW-0378">Hydrolase</keyword>
<comment type="pathway">
    <text evidence="4 6">Amino-acid degradation; L-kynurenine degradation; L-alanine and anthranilate from L-kynurenine: step 1/1.</text>
</comment>
<evidence type="ECO:0000256" key="1">
    <source>
        <dbReference type="ARBA" id="ARBA00022642"/>
    </source>
</evidence>
<sequence>MSASCQTVTYKSDLDFARSMDAQDELAGFRDEFIFPRKLTGQNGESCVYLAGNSLGLQPKKARDYIIEELDDWGDYGVEGHFHARHPWMPYHEFVTEASARLVGALPSEVVVMNTLTVNLHLMMVSFYRPQGKRVKIAIEKGAFPSDQYACQSQLRFHGYDAAQHLIEFSPRPGEDTLRTEDMLAVIDKHKDELALVVLGDVNYLTGQAFDVPALAARCREHGVLFGLNLAHGAGNLLLQLNKWQVDFAVWCSYKYLNAGPGGLAGCFVHQKHGQAFDLPRFAGWWGHNKANRFKMPDQFEPMVGAEGWQLSNPPIFQLAALRASLDIFDRATMPKLRVKGDLLTGYLEYLLNEIKDSVESKRPGYLSIITPSAPGERGCQLSLRFQGGRGILERFKEAGVVCDFREPDVIRATPAPLYTSFEDVYRFAQVVKQFAEV</sequence>
<dbReference type="GO" id="GO:0009435">
    <property type="term" value="P:NAD+ biosynthetic process"/>
    <property type="evidence" value="ECO:0007669"/>
    <property type="project" value="UniProtKB-UniRule"/>
</dbReference>
<dbReference type="Gene3D" id="3.90.1150.10">
    <property type="entry name" value="Aspartate Aminotransferase, domain 1"/>
    <property type="match status" value="1"/>
</dbReference>
<evidence type="ECO:0000256" key="5">
    <source>
        <dbReference type="NCBIfam" id="TIGR01814"/>
    </source>
</evidence>
<comment type="cofactor">
    <cofactor evidence="4 6">
        <name>pyridoxal 5'-phosphate</name>
        <dbReference type="ChEBI" id="CHEBI:597326"/>
    </cofactor>
</comment>
<organism evidence="7 8">
    <name type="scientific">Candidatus Obscuribacter phosphatis</name>
    <dbReference type="NCBI Taxonomy" id="1906157"/>
    <lineage>
        <taxon>Bacteria</taxon>
        <taxon>Bacillati</taxon>
        <taxon>Candidatus Melainabacteria</taxon>
        <taxon>Candidatus Obscuribacterales</taxon>
        <taxon>Candidatus Obscuribacteraceae</taxon>
        <taxon>Candidatus Obscuribacter</taxon>
    </lineage>
</organism>
<dbReference type="GO" id="GO:0019441">
    <property type="term" value="P:L-tryptophan catabolic process to kynurenine"/>
    <property type="evidence" value="ECO:0007669"/>
    <property type="project" value="TreeGrafter"/>
</dbReference>
<dbReference type="UniPathway" id="UPA00334">
    <property type="reaction ID" value="UER00455"/>
</dbReference>
<feature type="binding site" evidence="4">
    <location>
        <position position="117"/>
    </location>
    <ligand>
        <name>pyridoxal 5'-phosphate</name>
        <dbReference type="ChEBI" id="CHEBI:597326"/>
    </ligand>
</feature>
<comment type="subunit">
    <text evidence="4 6">Homodimer.</text>
</comment>
<dbReference type="PIRSF" id="PIRSF038800">
    <property type="entry name" value="KYNU"/>
    <property type="match status" value="1"/>
</dbReference>
<name>A0A8J7PG42_9BACT</name>
<dbReference type="UniPathway" id="UPA00253">
    <property type="reaction ID" value="UER00329"/>
</dbReference>
<evidence type="ECO:0000256" key="4">
    <source>
        <dbReference type="HAMAP-Rule" id="MF_01970"/>
    </source>
</evidence>
<comment type="catalytic activity">
    <reaction evidence="4 6">
        <text>L-kynurenine + H2O = anthranilate + L-alanine + H(+)</text>
        <dbReference type="Rhea" id="RHEA:16813"/>
        <dbReference type="ChEBI" id="CHEBI:15377"/>
        <dbReference type="ChEBI" id="CHEBI:15378"/>
        <dbReference type="ChEBI" id="CHEBI:16567"/>
        <dbReference type="ChEBI" id="CHEBI:57959"/>
        <dbReference type="ChEBI" id="CHEBI:57972"/>
        <dbReference type="EC" id="3.7.1.3"/>
    </reaction>
</comment>
<dbReference type="PANTHER" id="PTHR14084">
    <property type="entry name" value="KYNURENINASE"/>
    <property type="match status" value="1"/>
</dbReference>
<dbReference type="InterPro" id="IPR010111">
    <property type="entry name" value="Kynureninase"/>
</dbReference>
<feature type="binding site" evidence="4">
    <location>
        <position position="232"/>
    </location>
    <ligand>
        <name>pyridoxal 5'-phosphate</name>
        <dbReference type="ChEBI" id="CHEBI:597326"/>
    </ligand>
</feature>
<dbReference type="Proteomes" id="UP000664277">
    <property type="component" value="Unassembled WGS sequence"/>
</dbReference>
<dbReference type="FunFam" id="3.40.640.10:FF:000031">
    <property type="entry name" value="Kynureninase"/>
    <property type="match status" value="1"/>
</dbReference>
<evidence type="ECO:0000256" key="3">
    <source>
        <dbReference type="ARBA" id="ARBA00022898"/>
    </source>
</evidence>
<evidence type="ECO:0000256" key="2">
    <source>
        <dbReference type="ARBA" id="ARBA00022801"/>
    </source>
</evidence>
<dbReference type="AlphaFoldDB" id="A0A8J7PG42"/>
<dbReference type="EMBL" id="JAFLCK010000013">
    <property type="protein sequence ID" value="MBN8660803.1"/>
    <property type="molecule type" value="Genomic_DNA"/>
</dbReference>
<feature type="binding site" evidence="4">
    <location>
        <position position="254"/>
    </location>
    <ligand>
        <name>pyridoxal 5'-phosphate</name>
        <dbReference type="ChEBI" id="CHEBI:597326"/>
    </ligand>
</feature>
<comment type="caution">
    <text evidence="4">Lacks conserved residue(s) required for the propagation of feature annotation.</text>
</comment>
<feature type="binding site" evidence="4">
    <location>
        <position position="285"/>
    </location>
    <ligand>
        <name>pyridoxal 5'-phosphate</name>
        <dbReference type="ChEBI" id="CHEBI:597326"/>
    </ligand>
</feature>
<reference evidence="7" key="1">
    <citation type="submission" date="2021-02" db="EMBL/GenBank/DDBJ databases">
        <title>Genome-Resolved Metagenomics of a Microbial Community Performing Photosynthetic Biological Nutrient Removal.</title>
        <authorList>
            <person name="Mcdaniel E.A."/>
        </authorList>
    </citation>
    <scope>NUCLEOTIDE SEQUENCE</scope>
    <source>
        <strain evidence="7">UWPOB_OBS1</strain>
    </source>
</reference>
<dbReference type="GO" id="GO:0030429">
    <property type="term" value="F:kynureninase activity"/>
    <property type="evidence" value="ECO:0007669"/>
    <property type="project" value="UniProtKB-UniRule"/>
</dbReference>
<comment type="pathway">
    <text evidence="4 6">Cofactor biosynthesis; NAD(+) biosynthesis; quinolinate from L-kynurenine: step 2/3.</text>
</comment>
<evidence type="ECO:0000256" key="6">
    <source>
        <dbReference type="PIRNR" id="PIRNR038800"/>
    </source>
</evidence>
<keyword evidence="3 4" id="KW-0663">Pyridoxal phosphate</keyword>
<dbReference type="PANTHER" id="PTHR14084:SF0">
    <property type="entry name" value="KYNURENINASE"/>
    <property type="match status" value="1"/>
</dbReference>
<dbReference type="SUPFAM" id="SSF53383">
    <property type="entry name" value="PLP-dependent transferases"/>
    <property type="match status" value="1"/>
</dbReference>
<dbReference type="InterPro" id="IPR015421">
    <property type="entry name" value="PyrdxlP-dep_Trfase_major"/>
</dbReference>
<dbReference type="GO" id="GO:0043420">
    <property type="term" value="P:anthranilate metabolic process"/>
    <property type="evidence" value="ECO:0007669"/>
    <property type="project" value="TreeGrafter"/>
</dbReference>
<dbReference type="InterPro" id="IPR015424">
    <property type="entry name" value="PyrdxlP-dep_Trfase"/>
</dbReference>
<comment type="function">
    <text evidence="4 6">Catalyzes the cleavage of L-kynurenine (L-Kyn) and L-3-hydroxykynurenine (L-3OHKyn) into anthranilic acid (AA) and 3-hydroxyanthranilic acid (3-OHAA), respectively.</text>
</comment>
<feature type="modified residue" description="N6-(pyridoxal phosphate)lysine" evidence="4">
    <location>
        <position position="255"/>
    </location>
</feature>
<evidence type="ECO:0000313" key="8">
    <source>
        <dbReference type="Proteomes" id="UP000664277"/>
    </source>
</evidence>
<dbReference type="Gene3D" id="3.40.640.10">
    <property type="entry name" value="Type I PLP-dependent aspartate aminotransferase-like (Major domain)"/>
    <property type="match status" value="1"/>
</dbReference>
<dbReference type="GO" id="GO:0019805">
    <property type="term" value="P:quinolinate biosynthetic process"/>
    <property type="evidence" value="ECO:0007669"/>
    <property type="project" value="UniProtKB-UniRule"/>
</dbReference>
<proteinExistence type="inferred from homology"/>
<gene>
    <name evidence="4 7" type="primary">kynU</name>
    <name evidence="7" type="ORF">J0M35_10590</name>
</gene>